<organism evidence="1 2">
    <name type="scientific">Sphingobium indicum BiD32</name>
    <dbReference type="NCBI Taxonomy" id="1301087"/>
    <lineage>
        <taxon>Bacteria</taxon>
        <taxon>Pseudomonadati</taxon>
        <taxon>Pseudomonadota</taxon>
        <taxon>Alphaproteobacteria</taxon>
        <taxon>Sphingomonadales</taxon>
        <taxon>Sphingomonadaceae</taxon>
        <taxon>Sphingobium</taxon>
    </lineage>
</organism>
<accession>N1MFP5</accession>
<dbReference type="AlphaFoldDB" id="N1MFP5"/>
<keyword evidence="2" id="KW-1185">Reference proteome</keyword>
<reference evidence="2" key="2">
    <citation type="submission" date="2013-04" db="EMBL/GenBank/DDBJ databases">
        <title>Bisphenol A degrading Sphingobium sp. strain BiD32.</title>
        <authorList>
            <person name="Nielsen J.L."/>
            <person name="Zhou N.A."/>
            <person name="Kjeldal H."/>
        </authorList>
    </citation>
    <scope>NUCLEOTIDE SEQUENCE [LARGE SCALE GENOMIC DNA]</scope>
    <source>
        <strain evidence="2">BiD32</strain>
    </source>
</reference>
<protein>
    <submittedName>
        <fullName evidence="1">Uncharacterized protein</fullName>
    </submittedName>
</protein>
<dbReference type="EMBL" id="CAVK010000007">
    <property type="protein sequence ID" value="CCW15781.1"/>
    <property type="molecule type" value="Genomic_DNA"/>
</dbReference>
<evidence type="ECO:0000313" key="2">
    <source>
        <dbReference type="Proteomes" id="UP000013201"/>
    </source>
</evidence>
<name>N1MFP5_9SPHN</name>
<comment type="caution">
    <text evidence="1">The sequence shown here is derived from an EMBL/GenBank/DDBJ whole genome shotgun (WGS) entry which is preliminary data.</text>
</comment>
<proteinExistence type="predicted"/>
<sequence>MNAFDVAAYVETLLPPIADIMQTDSARAPDDLAPYVTLPVIYVHIIIQGFRSEVLRRQHDQMKATIAKGELKPKAEMTEDETEAVAVHLATEANDRTFAPIEGACALWKAAAIMAVAHMPKETVLSALDGIHAMTRADVVQAVGIGATKQ</sequence>
<gene>
    <name evidence="1" type="ORF">EBBID32_1090</name>
</gene>
<evidence type="ECO:0000313" key="1">
    <source>
        <dbReference type="EMBL" id="CCW15781.1"/>
    </source>
</evidence>
<dbReference type="Proteomes" id="UP000013201">
    <property type="component" value="Unassembled WGS sequence"/>
</dbReference>
<reference evidence="1 2" key="1">
    <citation type="submission" date="2013-03" db="EMBL/GenBank/DDBJ databases">
        <authorList>
            <person name="Le V."/>
        </authorList>
    </citation>
    <scope>NUCLEOTIDE SEQUENCE [LARGE SCALE GENOMIC DNA]</scope>
    <source>
        <strain evidence="1 2">BiD32</strain>
    </source>
</reference>